<accession>A0ABX8M9G3</accession>
<feature type="transmembrane region" description="Helical" evidence="1">
    <location>
        <begin position="92"/>
        <end position="115"/>
    </location>
</feature>
<reference evidence="2" key="1">
    <citation type="journal article" date="2021" name="Microorganisms">
        <title>The Ever-Expanding Pseudomonas Genus: Description of 43 New Species and Partition of the Pseudomonas putida Group.</title>
        <authorList>
            <person name="Girard L."/>
            <person name="Lood C."/>
            <person name="Hofte M."/>
            <person name="Vandamme P."/>
            <person name="Rokni-Zadeh H."/>
            <person name="van Noort V."/>
            <person name="Lavigne R."/>
            <person name="De Mot R."/>
        </authorList>
    </citation>
    <scope>NUCLEOTIDE SEQUENCE</scope>
    <source>
        <strain evidence="2">COW39</strain>
    </source>
</reference>
<gene>
    <name evidence="2" type="ORF">KSS95_23300</name>
</gene>
<keyword evidence="1" id="KW-0812">Transmembrane</keyword>
<evidence type="ECO:0000313" key="2">
    <source>
        <dbReference type="EMBL" id="QXH35025.1"/>
    </source>
</evidence>
<evidence type="ECO:0000313" key="3">
    <source>
        <dbReference type="Proteomes" id="UP001047646"/>
    </source>
</evidence>
<dbReference type="Proteomes" id="UP001047646">
    <property type="component" value="Chromosome"/>
</dbReference>
<keyword evidence="1" id="KW-0472">Membrane</keyword>
<feature type="transmembrane region" description="Helical" evidence="1">
    <location>
        <begin position="12"/>
        <end position="34"/>
    </location>
</feature>
<feature type="transmembrane region" description="Helical" evidence="1">
    <location>
        <begin position="40"/>
        <end position="59"/>
    </location>
</feature>
<feature type="transmembrane region" description="Helical" evidence="1">
    <location>
        <begin position="122"/>
        <end position="149"/>
    </location>
</feature>
<evidence type="ECO:0000256" key="1">
    <source>
        <dbReference type="SAM" id="Phobius"/>
    </source>
</evidence>
<sequence length="152" mass="16192">MPAQQSNTGMRARLWTVLPGLLGGMAVTTCIAPFGEFFWGNVVDIWGPQAAILVILLMLRAPSPVIGGAALTMALYLGLFYLWFFTSGRGDVMAWFAYLFSLPGALIGACLALCFTRRATPVVAVVLAAAWVTAGLVVNQTIICSTLIYCLG</sequence>
<feature type="transmembrane region" description="Helical" evidence="1">
    <location>
        <begin position="66"/>
        <end position="86"/>
    </location>
</feature>
<name>A0ABX8M9G3_9PSED</name>
<proteinExistence type="predicted"/>
<dbReference type="EMBL" id="CP077073">
    <property type="protein sequence ID" value="QXH35025.1"/>
    <property type="molecule type" value="Genomic_DNA"/>
</dbReference>
<keyword evidence="3" id="KW-1185">Reference proteome</keyword>
<keyword evidence="1" id="KW-1133">Transmembrane helix</keyword>
<dbReference type="RefSeq" id="WP_217850053.1">
    <property type="nucleotide sequence ID" value="NZ_CP077073.1"/>
</dbReference>
<organism evidence="2 3">
    <name type="scientific">Pseudomonas muyukensis</name>
    <dbReference type="NCBI Taxonomy" id="2842357"/>
    <lineage>
        <taxon>Bacteria</taxon>
        <taxon>Pseudomonadati</taxon>
        <taxon>Pseudomonadota</taxon>
        <taxon>Gammaproteobacteria</taxon>
        <taxon>Pseudomonadales</taxon>
        <taxon>Pseudomonadaceae</taxon>
        <taxon>Pseudomonas</taxon>
    </lineage>
</organism>
<protein>
    <submittedName>
        <fullName evidence="2">Uncharacterized protein</fullName>
    </submittedName>
</protein>